<evidence type="ECO:0000313" key="2">
    <source>
        <dbReference type="Proteomes" id="UP000054279"/>
    </source>
</evidence>
<name>A0A0C9U123_SPHS4</name>
<accession>A0A0C9U123</accession>
<proteinExistence type="predicted"/>
<dbReference type="Proteomes" id="UP000054279">
    <property type="component" value="Unassembled WGS sequence"/>
</dbReference>
<protein>
    <submittedName>
        <fullName evidence="1">Uncharacterized protein</fullName>
    </submittedName>
</protein>
<evidence type="ECO:0000313" key="1">
    <source>
        <dbReference type="EMBL" id="KIJ22712.1"/>
    </source>
</evidence>
<reference evidence="1 2" key="1">
    <citation type="submission" date="2014-06" db="EMBL/GenBank/DDBJ databases">
        <title>Evolutionary Origins and Diversification of the Mycorrhizal Mutualists.</title>
        <authorList>
            <consortium name="DOE Joint Genome Institute"/>
            <consortium name="Mycorrhizal Genomics Consortium"/>
            <person name="Kohler A."/>
            <person name="Kuo A."/>
            <person name="Nagy L.G."/>
            <person name="Floudas D."/>
            <person name="Copeland A."/>
            <person name="Barry K.W."/>
            <person name="Cichocki N."/>
            <person name="Veneault-Fourrey C."/>
            <person name="LaButti K."/>
            <person name="Lindquist E.A."/>
            <person name="Lipzen A."/>
            <person name="Lundell T."/>
            <person name="Morin E."/>
            <person name="Murat C."/>
            <person name="Riley R."/>
            <person name="Ohm R."/>
            <person name="Sun H."/>
            <person name="Tunlid A."/>
            <person name="Henrissat B."/>
            <person name="Grigoriev I.V."/>
            <person name="Hibbett D.S."/>
            <person name="Martin F."/>
        </authorList>
    </citation>
    <scope>NUCLEOTIDE SEQUENCE [LARGE SCALE GENOMIC DNA]</scope>
    <source>
        <strain evidence="1 2">SS14</strain>
    </source>
</reference>
<dbReference type="AlphaFoldDB" id="A0A0C9U123"/>
<keyword evidence="2" id="KW-1185">Reference proteome</keyword>
<sequence>PESCLRCHTIIDLLSFLVTRSRQAMYSFDTDTHNTKRLIGFSDACPISPYPPNFVLLISASKALLERRLYHPRVHSLSTQQNKQIKGIYTRI</sequence>
<feature type="non-terminal residue" evidence="1">
    <location>
        <position position="1"/>
    </location>
</feature>
<gene>
    <name evidence="1" type="ORF">M422DRAFT_39956</name>
</gene>
<dbReference type="EMBL" id="KN837995">
    <property type="protein sequence ID" value="KIJ22712.1"/>
    <property type="molecule type" value="Genomic_DNA"/>
</dbReference>
<organism evidence="1 2">
    <name type="scientific">Sphaerobolus stellatus (strain SS14)</name>
    <dbReference type="NCBI Taxonomy" id="990650"/>
    <lineage>
        <taxon>Eukaryota</taxon>
        <taxon>Fungi</taxon>
        <taxon>Dikarya</taxon>
        <taxon>Basidiomycota</taxon>
        <taxon>Agaricomycotina</taxon>
        <taxon>Agaricomycetes</taxon>
        <taxon>Phallomycetidae</taxon>
        <taxon>Geastrales</taxon>
        <taxon>Sphaerobolaceae</taxon>
        <taxon>Sphaerobolus</taxon>
    </lineage>
</organism>
<dbReference type="HOGENOM" id="CLU_2419174_0_0_1"/>